<proteinExistence type="inferred from homology"/>
<comment type="similarity">
    <text evidence="2">Belongs to the EamA transporter family.</text>
</comment>
<dbReference type="OrthoDB" id="4529062at2"/>
<organism evidence="9 10">
    <name type="scientific">Paenisporosarcina antarctica</name>
    <dbReference type="NCBI Taxonomy" id="417367"/>
    <lineage>
        <taxon>Bacteria</taxon>
        <taxon>Bacillati</taxon>
        <taxon>Bacillota</taxon>
        <taxon>Bacilli</taxon>
        <taxon>Bacillales</taxon>
        <taxon>Caryophanaceae</taxon>
        <taxon>Paenisporosarcina</taxon>
    </lineage>
</organism>
<feature type="transmembrane region" description="Helical" evidence="7">
    <location>
        <begin position="122"/>
        <end position="142"/>
    </location>
</feature>
<keyword evidence="5 7" id="KW-1133">Transmembrane helix</keyword>
<protein>
    <submittedName>
        <fullName evidence="9">DMT family transporter</fullName>
    </submittedName>
</protein>
<dbReference type="InterPro" id="IPR000620">
    <property type="entry name" value="EamA_dom"/>
</dbReference>
<comment type="subcellular location">
    <subcellularLocation>
        <location evidence="1">Cell membrane</location>
        <topology evidence="1">Multi-pass membrane protein</topology>
    </subcellularLocation>
</comment>
<feature type="transmembrane region" description="Helical" evidence="7">
    <location>
        <begin position="246"/>
        <end position="265"/>
    </location>
</feature>
<reference evidence="9 10" key="1">
    <citation type="submission" date="2019-03" db="EMBL/GenBank/DDBJ databases">
        <title>Complete genome sequence of Paenisporosarcina antarctica CGMCC 1.6503T.</title>
        <authorList>
            <person name="Rong J.-C."/>
            <person name="Chi N.-Y."/>
            <person name="Zhang Q.-F."/>
        </authorList>
    </citation>
    <scope>NUCLEOTIDE SEQUENCE [LARGE SCALE GENOMIC DNA]</scope>
    <source>
        <strain evidence="9 10">CGMCC 1.6503</strain>
    </source>
</reference>
<feature type="transmembrane region" description="Helical" evidence="7">
    <location>
        <begin position="96"/>
        <end position="115"/>
    </location>
</feature>
<evidence type="ECO:0000256" key="7">
    <source>
        <dbReference type="SAM" id="Phobius"/>
    </source>
</evidence>
<feature type="transmembrane region" description="Helical" evidence="7">
    <location>
        <begin position="148"/>
        <end position="169"/>
    </location>
</feature>
<dbReference type="Pfam" id="PF00892">
    <property type="entry name" value="EamA"/>
    <property type="match status" value="2"/>
</dbReference>
<keyword evidence="6 7" id="KW-0472">Membrane</keyword>
<evidence type="ECO:0000256" key="3">
    <source>
        <dbReference type="ARBA" id="ARBA00022475"/>
    </source>
</evidence>
<feature type="transmembrane region" description="Helical" evidence="7">
    <location>
        <begin position="34"/>
        <end position="54"/>
    </location>
</feature>
<feature type="domain" description="EamA" evidence="8">
    <location>
        <begin position="8"/>
        <end position="137"/>
    </location>
</feature>
<name>A0A4P6ZZ91_9BACL</name>
<gene>
    <name evidence="9" type="ORF">E2636_11760</name>
</gene>
<dbReference type="KEGG" id="panc:E2636_11760"/>
<dbReference type="InterPro" id="IPR037185">
    <property type="entry name" value="EmrE-like"/>
</dbReference>
<dbReference type="EMBL" id="CP038015">
    <property type="protein sequence ID" value="QBP41782.1"/>
    <property type="molecule type" value="Genomic_DNA"/>
</dbReference>
<dbReference type="RefSeq" id="WP_134210357.1">
    <property type="nucleotide sequence ID" value="NZ_CP038015.1"/>
</dbReference>
<evidence type="ECO:0000259" key="8">
    <source>
        <dbReference type="Pfam" id="PF00892"/>
    </source>
</evidence>
<dbReference type="AlphaFoldDB" id="A0A4P6ZZ91"/>
<feature type="transmembrane region" description="Helical" evidence="7">
    <location>
        <begin position="181"/>
        <end position="199"/>
    </location>
</feature>
<evidence type="ECO:0000256" key="4">
    <source>
        <dbReference type="ARBA" id="ARBA00022692"/>
    </source>
</evidence>
<dbReference type="InterPro" id="IPR050638">
    <property type="entry name" value="AA-Vitamin_Transporters"/>
</dbReference>
<keyword evidence="10" id="KW-1185">Reference proteome</keyword>
<dbReference type="SUPFAM" id="SSF103481">
    <property type="entry name" value="Multidrug resistance efflux transporter EmrE"/>
    <property type="match status" value="2"/>
</dbReference>
<dbReference type="PANTHER" id="PTHR32322">
    <property type="entry name" value="INNER MEMBRANE TRANSPORTER"/>
    <property type="match status" value="1"/>
</dbReference>
<dbReference type="GO" id="GO:0005886">
    <property type="term" value="C:plasma membrane"/>
    <property type="evidence" value="ECO:0007669"/>
    <property type="project" value="UniProtKB-SubCell"/>
</dbReference>
<evidence type="ECO:0000256" key="1">
    <source>
        <dbReference type="ARBA" id="ARBA00004651"/>
    </source>
</evidence>
<accession>A0A4P6ZZ91</accession>
<dbReference type="PANTHER" id="PTHR32322:SF18">
    <property type="entry name" value="S-ADENOSYLMETHIONINE_S-ADENOSYLHOMOCYSTEINE TRANSPORTER"/>
    <property type="match status" value="1"/>
</dbReference>
<sequence>MKQWKIYGILVLVMFIWGFNLPAVKYLVSEVRPVTMTAFRIFLASLTVFTILTAMKLVRKPTKKEWKFIFVGALLNVVLHQYFLSIGLSMTSGSNAGLILGTGPVLTAVLVSLIMRVYPSRLQWVGVVLGLFGVSATVLAAGEGASGLSFGDVFVFISILAQVVSYLVISKAAKTLDPRLLTAYMFLIGSFVLFVISLVQEPGEIQVFFEVQPIFWALFFGSAIIGTAVGHMLFNYSVGKTGPSKAAIFMNLNTFFSLVGASIFLDEVISIRHIFGLVFIVTGVIFGSGAAEDLWRKHKLKKSVSN</sequence>
<evidence type="ECO:0000256" key="5">
    <source>
        <dbReference type="ARBA" id="ARBA00022989"/>
    </source>
</evidence>
<feature type="transmembrane region" description="Helical" evidence="7">
    <location>
        <begin position="66"/>
        <end position="84"/>
    </location>
</feature>
<keyword evidence="3" id="KW-1003">Cell membrane</keyword>
<evidence type="ECO:0000256" key="2">
    <source>
        <dbReference type="ARBA" id="ARBA00007362"/>
    </source>
</evidence>
<feature type="transmembrane region" description="Helical" evidence="7">
    <location>
        <begin position="271"/>
        <end position="291"/>
    </location>
</feature>
<evidence type="ECO:0000313" key="9">
    <source>
        <dbReference type="EMBL" id="QBP41782.1"/>
    </source>
</evidence>
<dbReference type="Proteomes" id="UP000294292">
    <property type="component" value="Chromosome"/>
</dbReference>
<feature type="transmembrane region" description="Helical" evidence="7">
    <location>
        <begin position="7"/>
        <end position="28"/>
    </location>
</feature>
<feature type="domain" description="EamA" evidence="8">
    <location>
        <begin position="150"/>
        <end position="286"/>
    </location>
</feature>
<keyword evidence="4 7" id="KW-0812">Transmembrane</keyword>
<evidence type="ECO:0000313" key="10">
    <source>
        <dbReference type="Proteomes" id="UP000294292"/>
    </source>
</evidence>
<feature type="transmembrane region" description="Helical" evidence="7">
    <location>
        <begin position="214"/>
        <end position="234"/>
    </location>
</feature>
<evidence type="ECO:0000256" key="6">
    <source>
        <dbReference type="ARBA" id="ARBA00023136"/>
    </source>
</evidence>